<proteinExistence type="predicted"/>
<comment type="caution">
    <text evidence="2">The sequence shown here is derived from an EMBL/GenBank/DDBJ whole genome shotgun (WGS) entry which is preliminary data.</text>
</comment>
<dbReference type="PANTHER" id="PTHR11608">
    <property type="entry name" value="BIFUNCTIONAL PROTEIN PYRR"/>
    <property type="match status" value="1"/>
</dbReference>
<organism evidence="2 3">
    <name type="scientific">Deminuibacter soli</name>
    <dbReference type="NCBI Taxonomy" id="2291815"/>
    <lineage>
        <taxon>Bacteria</taxon>
        <taxon>Pseudomonadati</taxon>
        <taxon>Bacteroidota</taxon>
        <taxon>Chitinophagia</taxon>
        <taxon>Chitinophagales</taxon>
        <taxon>Chitinophagaceae</taxon>
        <taxon>Deminuibacter</taxon>
    </lineage>
</organism>
<dbReference type="InterPro" id="IPR000836">
    <property type="entry name" value="PRTase_dom"/>
</dbReference>
<dbReference type="SUPFAM" id="SSF53271">
    <property type="entry name" value="PRTase-like"/>
    <property type="match status" value="1"/>
</dbReference>
<evidence type="ECO:0000259" key="1">
    <source>
        <dbReference type="Pfam" id="PF00156"/>
    </source>
</evidence>
<dbReference type="Proteomes" id="UP000261284">
    <property type="component" value="Unassembled WGS sequence"/>
</dbReference>
<protein>
    <submittedName>
        <fullName evidence="2">Phosphoribosyltransferase</fullName>
    </submittedName>
</protein>
<keyword evidence="3" id="KW-1185">Reference proteome</keyword>
<feature type="domain" description="Phosphoribosyltransferase" evidence="1">
    <location>
        <begin position="22"/>
        <end position="149"/>
    </location>
</feature>
<dbReference type="Gene3D" id="3.40.50.2020">
    <property type="match status" value="1"/>
</dbReference>
<evidence type="ECO:0000313" key="2">
    <source>
        <dbReference type="EMBL" id="RFM28070.1"/>
    </source>
</evidence>
<keyword evidence="2" id="KW-0808">Transferase</keyword>
<sequence length="166" mass="18493">MSNRNYILSKEAALEKLHRMALEIAEQISEDNVPVMLIGVKQNGLVIAEKIAHLLRRYVSVEVQLLSVTLDKAHPGNAVLSEAVDLNDKNIIVVDDVINSGRTLLYALKPLLQYLPRRIQTLVLVERMHKLYPIKPDYVGSSIATTLQDHISVVVENGEVTGAYVN</sequence>
<dbReference type="OrthoDB" id="664757at2"/>
<name>A0A3E1NJG2_9BACT</name>
<dbReference type="EMBL" id="QTJU01000003">
    <property type="protein sequence ID" value="RFM28070.1"/>
    <property type="molecule type" value="Genomic_DNA"/>
</dbReference>
<dbReference type="RefSeq" id="WP_116847316.1">
    <property type="nucleotide sequence ID" value="NZ_QTJU01000003.1"/>
</dbReference>
<gene>
    <name evidence="2" type="ORF">DXN05_11080</name>
</gene>
<evidence type="ECO:0000313" key="3">
    <source>
        <dbReference type="Proteomes" id="UP000261284"/>
    </source>
</evidence>
<dbReference type="PANTHER" id="PTHR11608:SF0">
    <property type="entry name" value="BIFUNCTIONAL PROTEIN PYRR"/>
    <property type="match status" value="1"/>
</dbReference>
<dbReference type="CDD" id="cd06223">
    <property type="entry name" value="PRTases_typeI"/>
    <property type="match status" value="1"/>
</dbReference>
<accession>A0A3E1NJG2</accession>
<reference evidence="2 3" key="1">
    <citation type="submission" date="2018-08" db="EMBL/GenBank/DDBJ databases">
        <title>Chitinophagaceae sp. K23C18032701, a novel bacterium isolated from forest soil.</title>
        <authorList>
            <person name="Wang C."/>
        </authorList>
    </citation>
    <scope>NUCLEOTIDE SEQUENCE [LARGE SCALE GENOMIC DNA]</scope>
    <source>
        <strain evidence="2 3">K23C18032701</strain>
    </source>
</reference>
<dbReference type="GO" id="GO:0016757">
    <property type="term" value="F:glycosyltransferase activity"/>
    <property type="evidence" value="ECO:0007669"/>
    <property type="project" value="UniProtKB-KW"/>
</dbReference>
<keyword evidence="2" id="KW-0328">Glycosyltransferase</keyword>
<dbReference type="InterPro" id="IPR050137">
    <property type="entry name" value="PyrR_bifunctional"/>
</dbReference>
<dbReference type="AlphaFoldDB" id="A0A3E1NJG2"/>
<dbReference type="InterPro" id="IPR029057">
    <property type="entry name" value="PRTase-like"/>
</dbReference>
<dbReference type="Pfam" id="PF00156">
    <property type="entry name" value="Pribosyltran"/>
    <property type="match status" value="1"/>
</dbReference>